<dbReference type="EMBL" id="CP042914">
    <property type="protein sequence ID" value="QEG39573.1"/>
    <property type="molecule type" value="Genomic_DNA"/>
</dbReference>
<sequence>MSSFHNPASDATTPRRTSRVRRHLLSRRRLLRGGGGLLLGLPWLPSLARATGTSATIKPPIRSAFLYFPNGVWEKAWVPEKTGAEFELPASLQPLQDIRSEVLVLSGLDKKHSHGGDGHYAKTANFLTGMPVAKTTGKDISSGGISVDQLLAQHVGDQTPLPSLELGTEAVISGVDSNVGYTRLYGSHISWQTPTRPVAKEINPRVVYERLFGKSQAGGSDSLQSDQHLLDYVLEDARRVRGQLGRDDQFKMDEYLDAVRAVEKRLEFAARDRSKSWQPPVDAAEVAGHKPGTPSDFREHIDVMLDLMVLAFQTDSTRVASFMFANDVSGRNFSFLDGVKGGHHELSHHENNQKKIEQYQRINHWHVEQFARMLKKMQAIKEGDGSLLDNSMLMFGSSFSDGNRHDPDNLPILLAGRGGGTLSPGRHLAAEGQVPLCNLYLAMLRRNGIDLESFGDSNAELPNLSA</sequence>
<dbReference type="Pfam" id="PF07586">
    <property type="entry name" value="HXXSHH"/>
    <property type="match status" value="1"/>
</dbReference>
<accession>A0A5B9QZY7</accession>
<dbReference type="OrthoDB" id="9146593at2"/>
<evidence type="ECO:0000256" key="1">
    <source>
        <dbReference type="SAM" id="MobiDB-lite"/>
    </source>
</evidence>
<dbReference type="InterPro" id="IPR006311">
    <property type="entry name" value="TAT_signal"/>
</dbReference>
<dbReference type="KEGG" id="rul:UC8_15690"/>
<gene>
    <name evidence="2" type="ORF">UC8_15690</name>
</gene>
<feature type="compositionally biased region" description="Polar residues" evidence="1">
    <location>
        <begin position="1"/>
        <end position="11"/>
    </location>
</feature>
<keyword evidence="3" id="KW-1185">Reference proteome</keyword>
<feature type="region of interest" description="Disordered" evidence="1">
    <location>
        <begin position="1"/>
        <end position="20"/>
    </location>
</feature>
<dbReference type="Proteomes" id="UP000325286">
    <property type="component" value="Chromosome"/>
</dbReference>
<proteinExistence type="predicted"/>
<evidence type="ECO:0000313" key="3">
    <source>
        <dbReference type="Proteomes" id="UP000325286"/>
    </source>
</evidence>
<organism evidence="2 3">
    <name type="scientific">Roseimaritima ulvae</name>
    <dbReference type="NCBI Taxonomy" id="980254"/>
    <lineage>
        <taxon>Bacteria</taxon>
        <taxon>Pseudomonadati</taxon>
        <taxon>Planctomycetota</taxon>
        <taxon>Planctomycetia</taxon>
        <taxon>Pirellulales</taxon>
        <taxon>Pirellulaceae</taxon>
        <taxon>Roseimaritima</taxon>
    </lineage>
</organism>
<evidence type="ECO:0008006" key="4">
    <source>
        <dbReference type="Google" id="ProtNLM"/>
    </source>
</evidence>
<reference evidence="2 3" key="1">
    <citation type="submission" date="2019-08" db="EMBL/GenBank/DDBJ databases">
        <title>Deep-cultivation of Planctomycetes and their phenomic and genomic characterization uncovers novel biology.</title>
        <authorList>
            <person name="Wiegand S."/>
            <person name="Jogler M."/>
            <person name="Boedeker C."/>
            <person name="Pinto D."/>
            <person name="Vollmers J."/>
            <person name="Rivas-Marin E."/>
            <person name="Kohn T."/>
            <person name="Peeters S.H."/>
            <person name="Heuer A."/>
            <person name="Rast P."/>
            <person name="Oberbeckmann S."/>
            <person name="Bunk B."/>
            <person name="Jeske O."/>
            <person name="Meyerdierks A."/>
            <person name="Storesund J.E."/>
            <person name="Kallscheuer N."/>
            <person name="Luecker S."/>
            <person name="Lage O.M."/>
            <person name="Pohl T."/>
            <person name="Merkel B.J."/>
            <person name="Hornburger P."/>
            <person name="Mueller R.-W."/>
            <person name="Bruemmer F."/>
            <person name="Labrenz M."/>
            <person name="Spormann A.M."/>
            <person name="Op den Camp H."/>
            <person name="Overmann J."/>
            <person name="Amann R."/>
            <person name="Jetten M.S.M."/>
            <person name="Mascher T."/>
            <person name="Medema M.H."/>
            <person name="Devos D.P."/>
            <person name="Kaster A.-K."/>
            <person name="Ovreas L."/>
            <person name="Rohde M."/>
            <person name="Galperin M.Y."/>
            <person name="Jogler C."/>
        </authorList>
    </citation>
    <scope>NUCLEOTIDE SEQUENCE [LARGE SCALE GENOMIC DNA]</scope>
    <source>
        <strain evidence="2 3">UC8</strain>
    </source>
</reference>
<name>A0A5B9QZY7_9BACT</name>
<evidence type="ECO:0000313" key="2">
    <source>
        <dbReference type="EMBL" id="QEG39573.1"/>
    </source>
</evidence>
<dbReference type="InterPro" id="IPR011447">
    <property type="entry name" value="DUF1552"/>
</dbReference>
<dbReference type="AlphaFoldDB" id="A0A5B9QZY7"/>
<dbReference type="PROSITE" id="PS51318">
    <property type="entry name" value="TAT"/>
    <property type="match status" value="1"/>
</dbReference>
<protein>
    <recommendedName>
        <fullName evidence="4">DUF1552 domain-containing protein</fullName>
    </recommendedName>
</protein>